<dbReference type="EMBL" id="CADCXW020000012">
    <property type="protein sequence ID" value="CAD1546524.1"/>
    <property type="molecule type" value="Genomic_DNA"/>
</dbReference>
<reference evidence="1" key="1">
    <citation type="submission" date="2020-07" db="EMBL/GenBank/DDBJ databases">
        <authorList>
            <person name="Ferguson B K."/>
        </authorList>
    </citation>
    <scope>NUCLEOTIDE SEQUENCE</scope>
    <source>
        <strain evidence="1">L06</strain>
    </source>
</reference>
<protein>
    <recommendedName>
        <fullName evidence="2">ATP-dependent DNA helicase</fullName>
    </recommendedName>
</protein>
<dbReference type="CDD" id="cd18809">
    <property type="entry name" value="SF1_C_RecD"/>
    <property type="match status" value="1"/>
</dbReference>
<dbReference type="SUPFAM" id="SSF52540">
    <property type="entry name" value="P-loop containing nucleoside triphosphate hydrolases"/>
    <property type="match status" value="1"/>
</dbReference>
<sequence>MLRRNIDVTLGLVNGTIAVVELVVKSVMHGKDHIQKVNIMLESGQIYGIERMDVKFEIMDSVYITSKQFPISLSYGITIHKSQGLSLRSAVMDLGNTVFSAGQSYVALSRVTTLQGVH</sequence>
<organism evidence="1">
    <name type="scientific">Bracon brevicornis</name>
    <dbReference type="NCBI Taxonomy" id="1563983"/>
    <lineage>
        <taxon>Eukaryota</taxon>
        <taxon>Metazoa</taxon>
        <taxon>Ecdysozoa</taxon>
        <taxon>Arthropoda</taxon>
        <taxon>Hexapoda</taxon>
        <taxon>Insecta</taxon>
        <taxon>Pterygota</taxon>
        <taxon>Neoptera</taxon>
        <taxon>Endopterygota</taxon>
        <taxon>Hymenoptera</taxon>
        <taxon>Apocrita</taxon>
        <taxon>Ichneumonoidea</taxon>
        <taxon>Braconidae</taxon>
        <taxon>Braconinae</taxon>
        <taxon>Bracon</taxon>
    </lineage>
</organism>
<proteinExistence type="predicted"/>
<accession>A0A6V7J8C7</accession>
<evidence type="ECO:0000313" key="1">
    <source>
        <dbReference type="EMBL" id="CAD1546524.1"/>
    </source>
</evidence>
<gene>
    <name evidence="1" type="ORF">BBRV_LOCUS41781</name>
</gene>
<dbReference type="PANTHER" id="PTHR47642">
    <property type="entry name" value="ATP-DEPENDENT DNA HELICASE"/>
    <property type="match status" value="1"/>
</dbReference>
<dbReference type="AlphaFoldDB" id="A0A6V7J8C7"/>
<dbReference type="InterPro" id="IPR051055">
    <property type="entry name" value="PIF1_helicase"/>
</dbReference>
<name>A0A6V7J8C7_9HYME</name>
<dbReference type="InterPro" id="IPR027417">
    <property type="entry name" value="P-loop_NTPase"/>
</dbReference>
<dbReference type="PANTHER" id="PTHR47642:SF5">
    <property type="entry name" value="ATP-DEPENDENT DNA HELICASE"/>
    <property type="match status" value="1"/>
</dbReference>
<evidence type="ECO:0008006" key="2">
    <source>
        <dbReference type="Google" id="ProtNLM"/>
    </source>
</evidence>